<evidence type="ECO:0000313" key="4">
    <source>
        <dbReference type="Proteomes" id="UP000709295"/>
    </source>
</evidence>
<feature type="transmembrane region" description="Helical" evidence="2">
    <location>
        <begin position="162"/>
        <end position="187"/>
    </location>
</feature>
<keyword evidence="4" id="KW-1185">Reference proteome</keyword>
<evidence type="ECO:0008006" key="5">
    <source>
        <dbReference type="Google" id="ProtNLM"/>
    </source>
</evidence>
<protein>
    <recommendedName>
        <fullName evidence="5">Transmembrane protein</fullName>
    </recommendedName>
</protein>
<gene>
    <name evidence="3" type="ORF">JG688_00016859</name>
</gene>
<keyword evidence="2" id="KW-0472">Membrane</keyword>
<keyword evidence="2" id="KW-1133">Transmembrane helix</keyword>
<feature type="region of interest" description="Disordered" evidence="1">
    <location>
        <begin position="1"/>
        <end position="112"/>
    </location>
</feature>
<evidence type="ECO:0000313" key="3">
    <source>
        <dbReference type="EMBL" id="KAG6944889.1"/>
    </source>
</evidence>
<feature type="compositionally biased region" description="Low complexity" evidence="1">
    <location>
        <begin position="10"/>
        <end position="51"/>
    </location>
</feature>
<keyword evidence="2" id="KW-0812">Transmembrane</keyword>
<feature type="compositionally biased region" description="Low complexity" evidence="1">
    <location>
        <begin position="61"/>
        <end position="96"/>
    </location>
</feature>
<organism evidence="3 4">
    <name type="scientific">Phytophthora aleatoria</name>
    <dbReference type="NCBI Taxonomy" id="2496075"/>
    <lineage>
        <taxon>Eukaryota</taxon>
        <taxon>Sar</taxon>
        <taxon>Stramenopiles</taxon>
        <taxon>Oomycota</taxon>
        <taxon>Peronosporomycetes</taxon>
        <taxon>Peronosporales</taxon>
        <taxon>Peronosporaceae</taxon>
        <taxon>Phytophthora</taxon>
    </lineage>
</organism>
<name>A0A8J5IBI9_9STRA</name>
<evidence type="ECO:0000256" key="1">
    <source>
        <dbReference type="SAM" id="MobiDB-lite"/>
    </source>
</evidence>
<dbReference type="Proteomes" id="UP000709295">
    <property type="component" value="Unassembled WGS sequence"/>
</dbReference>
<feature type="region of interest" description="Disordered" evidence="1">
    <location>
        <begin position="381"/>
        <end position="464"/>
    </location>
</feature>
<feature type="transmembrane region" description="Helical" evidence="2">
    <location>
        <begin position="199"/>
        <end position="220"/>
    </location>
</feature>
<accession>A0A8J5IBI9</accession>
<sequence>ANESGSGSHPEQQTPTSTPAATTPTSEQGSHSTEKSTSGSGSSPAQSNSGSAPNQSGSGSSPATESPVTETPETPATTTPTPTTPTKSGKTGAGKPETPSAESPDDDYTQTAQQSRFLRAPVIPEEPEGFIASNVNMEACCPCIPLAQVEVRLGLTSYAGALSWYTAAYGLLALALAGLWIFVALWIYSQAYRDATSVLVRILWILASLALAAVPSLLLVRRIATLRSTVRERFDIPGSVREDRTAAWQETARAIRQMRRHLKIDQAKGGAVATLPAYVMRRMDGVLPTALEGLKQRRETSKRLQEIDKLLRDDQDEFLAETVTAVKATRGCSFGSGRNPKKNARYWLHNKSFVPGPGAYAVSKADRIVKPCECKKPQEQVEIPAGDLDGMRQDTKQPRRASPSLVAYSRPASDTEPLDFQTREQQRRVAASAEWEQEGRSPWGKVPVAKEQEARRPKRGCGSC</sequence>
<evidence type="ECO:0000256" key="2">
    <source>
        <dbReference type="SAM" id="Phobius"/>
    </source>
</evidence>
<reference evidence="3" key="1">
    <citation type="submission" date="2021-01" db="EMBL/GenBank/DDBJ databases">
        <title>Phytophthora aleatoria, a newly-described species from Pinus radiata is distinct from Phytophthora cactorum isolates based on comparative genomics.</title>
        <authorList>
            <person name="Mcdougal R."/>
            <person name="Panda P."/>
            <person name="Williams N."/>
            <person name="Studholme D.J."/>
        </authorList>
    </citation>
    <scope>NUCLEOTIDE SEQUENCE</scope>
    <source>
        <strain evidence="3">NZFS 4037</strain>
    </source>
</reference>
<feature type="non-terminal residue" evidence="3">
    <location>
        <position position="464"/>
    </location>
</feature>
<dbReference type="EMBL" id="JAENGY010002252">
    <property type="protein sequence ID" value="KAG6944889.1"/>
    <property type="molecule type" value="Genomic_DNA"/>
</dbReference>
<comment type="caution">
    <text evidence="3">The sequence shown here is derived from an EMBL/GenBank/DDBJ whole genome shotgun (WGS) entry which is preliminary data.</text>
</comment>
<proteinExistence type="predicted"/>
<dbReference type="AlphaFoldDB" id="A0A8J5IBI9"/>